<dbReference type="Gene3D" id="2.10.230.10">
    <property type="entry name" value="Heat shock protein DnaJ, cysteine-rich domain"/>
    <property type="match status" value="1"/>
</dbReference>
<keyword evidence="4" id="KW-0677">Repeat</keyword>
<dbReference type="GO" id="GO:0051082">
    <property type="term" value="F:unfolded protein binding"/>
    <property type="evidence" value="ECO:0007669"/>
    <property type="project" value="InterPro"/>
</dbReference>
<dbReference type="GO" id="GO:0031072">
    <property type="term" value="F:heat shock protein binding"/>
    <property type="evidence" value="ECO:0007669"/>
    <property type="project" value="InterPro"/>
</dbReference>
<dbReference type="NCBIfam" id="NF008035">
    <property type="entry name" value="PRK10767.1"/>
    <property type="match status" value="1"/>
</dbReference>
<keyword evidence="7" id="KW-0346">Stress response</keyword>
<dbReference type="CDD" id="cd10747">
    <property type="entry name" value="DnaJ_C"/>
    <property type="match status" value="1"/>
</dbReference>
<dbReference type="SMART" id="SM00271">
    <property type="entry name" value="DnaJ"/>
    <property type="match status" value="1"/>
</dbReference>
<dbReference type="EMBL" id="CAFAAG010000050">
    <property type="protein sequence ID" value="CAB4792887.1"/>
    <property type="molecule type" value="Genomic_DNA"/>
</dbReference>
<evidence type="ECO:0000256" key="6">
    <source>
        <dbReference type="ARBA" id="ARBA00022833"/>
    </source>
</evidence>
<protein>
    <submittedName>
        <fullName evidence="11">Unannotated protein</fullName>
    </submittedName>
</protein>
<dbReference type="PANTHER" id="PTHR43096">
    <property type="entry name" value="DNAJ HOMOLOG 1, MITOCHONDRIAL-RELATED"/>
    <property type="match status" value="1"/>
</dbReference>
<dbReference type="Pfam" id="PF01556">
    <property type="entry name" value="DnaJ_C"/>
    <property type="match status" value="1"/>
</dbReference>
<dbReference type="InterPro" id="IPR001623">
    <property type="entry name" value="DnaJ_domain"/>
</dbReference>
<evidence type="ECO:0000256" key="4">
    <source>
        <dbReference type="ARBA" id="ARBA00022737"/>
    </source>
</evidence>
<keyword evidence="8" id="KW-0143">Chaperone</keyword>
<dbReference type="NCBIfam" id="TIGR02349">
    <property type="entry name" value="DnaJ_bact"/>
    <property type="match status" value="1"/>
</dbReference>
<gene>
    <name evidence="11" type="ORF">UFOPK2975_00774</name>
</gene>
<dbReference type="InterPro" id="IPR008971">
    <property type="entry name" value="HSP40/DnaJ_pept-bd"/>
</dbReference>
<dbReference type="FunFam" id="2.60.260.20:FF:000005">
    <property type="entry name" value="Chaperone protein dnaJ 1, mitochondrial"/>
    <property type="match status" value="1"/>
</dbReference>
<dbReference type="CDD" id="cd06257">
    <property type="entry name" value="DnaJ"/>
    <property type="match status" value="1"/>
</dbReference>
<dbReference type="Gene3D" id="2.60.260.20">
    <property type="entry name" value="Urease metallochaperone UreE, N-terminal domain"/>
    <property type="match status" value="2"/>
</dbReference>
<keyword evidence="6" id="KW-0862">Zinc</keyword>
<dbReference type="InterPro" id="IPR018253">
    <property type="entry name" value="DnaJ_domain_CS"/>
</dbReference>
<reference evidence="11" key="1">
    <citation type="submission" date="2020-05" db="EMBL/GenBank/DDBJ databases">
        <authorList>
            <person name="Chiriac C."/>
            <person name="Salcher M."/>
            <person name="Ghai R."/>
            <person name="Kavagutti S V."/>
        </authorList>
    </citation>
    <scope>NUCLEOTIDE SEQUENCE</scope>
</reference>
<keyword evidence="1" id="KW-0963">Cytoplasm</keyword>
<feature type="domain" description="CR-type" evidence="10">
    <location>
        <begin position="137"/>
        <end position="219"/>
    </location>
</feature>
<dbReference type="Pfam" id="PF00684">
    <property type="entry name" value="DnaJ_CXXCXGXG"/>
    <property type="match status" value="1"/>
</dbReference>
<evidence type="ECO:0000259" key="9">
    <source>
        <dbReference type="PROSITE" id="PS50076"/>
    </source>
</evidence>
<keyword evidence="2" id="KW-0235">DNA replication</keyword>
<proteinExistence type="inferred from homology"/>
<dbReference type="PRINTS" id="PR00625">
    <property type="entry name" value="JDOMAIN"/>
</dbReference>
<dbReference type="FunFam" id="2.10.230.10:FF:000002">
    <property type="entry name" value="Molecular chaperone DnaJ"/>
    <property type="match status" value="1"/>
</dbReference>
<dbReference type="PROSITE" id="PS51188">
    <property type="entry name" value="ZF_CR"/>
    <property type="match status" value="1"/>
</dbReference>
<dbReference type="GO" id="GO:0042026">
    <property type="term" value="P:protein refolding"/>
    <property type="evidence" value="ECO:0007669"/>
    <property type="project" value="TreeGrafter"/>
</dbReference>
<keyword evidence="3" id="KW-0479">Metal-binding</keyword>
<dbReference type="InterPro" id="IPR002939">
    <property type="entry name" value="DnaJ_C"/>
</dbReference>
<dbReference type="InterPro" id="IPR001305">
    <property type="entry name" value="HSP_DnaJ_Cys-rich_dom"/>
</dbReference>
<dbReference type="HAMAP" id="MF_01152">
    <property type="entry name" value="DnaJ"/>
    <property type="match status" value="1"/>
</dbReference>
<dbReference type="PROSITE" id="PS50076">
    <property type="entry name" value="DNAJ_2"/>
    <property type="match status" value="1"/>
</dbReference>
<evidence type="ECO:0000256" key="2">
    <source>
        <dbReference type="ARBA" id="ARBA00022705"/>
    </source>
</evidence>
<dbReference type="SUPFAM" id="SSF49493">
    <property type="entry name" value="HSP40/DnaJ peptide-binding domain"/>
    <property type="match status" value="2"/>
</dbReference>
<dbReference type="InterPro" id="IPR012724">
    <property type="entry name" value="DnaJ"/>
</dbReference>
<dbReference type="AlphaFoldDB" id="A0A6J6XFX0"/>
<dbReference type="GO" id="GO:0008270">
    <property type="term" value="F:zinc ion binding"/>
    <property type="evidence" value="ECO:0007669"/>
    <property type="project" value="UniProtKB-KW"/>
</dbReference>
<dbReference type="SUPFAM" id="SSF57938">
    <property type="entry name" value="DnaJ/Hsp40 cysteine-rich domain"/>
    <property type="match status" value="1"/>
</dbReference>
<dbReference type="PANTHER" id="PTHR43096:SF48">
    <property type="entry name" value="CHAPERONE PROTEIN DNAJ"/>
    <property type="match status" value="1"/>
</dbReference>
<dbReference type="PROSITE" id="PS00636">
    <property type="entry name" value="DNAJ_1"/>
    <property type="match status" value="1"/>
</dbReference>
<keyword evidence="5" id="KW-0863">Zinc-finger</keyword>
<evidence type="ECO:0000256" key="8">
    <source>
        <dbReference type="ARBA" id="ARBA00023186"/>
    </source>
</evidence>
<evidence type="ECO:0000259" key="10">
    <source>
        <dbReference type="PROSITE" id="PS51188"/>
    </source>
</evidence>
<dbReference type="InterPro" id="IPR036410">
    <property type="entry name" value="HSP_DnaJ_Cys-rich_dom_sf"/>
</dbReference>
<dbReference type="Gene3D" id="1.10.287.110">
    <property type="entry name" value="DnaJ domain"/>
    <property type="match status" value="1"/>
</dbReference>
<evidence type="ECO:0000256" key="1">
    <source>
        <dbReference type="ARBA" id="ARBA00022490"/>
    </source>
</evidence>
<sequence length="382" mass="40309">MATDFYELLGVSRGADADEIKRAYRKRARELHPDANPGNAEAESKFKEVSHAYEVLSDSDKRARYDQFGEAGVGGRGNAGDPFSGGSAGGFGDIFEAFFGGGSPFGGGGGQRQQSGPPRGQDVEVVADVSFEEAVFGCSTEVKMRSAIRCDECAGSGAKKGTSAKTCAECGGAGQVRRVRQSMLGQMVTAAPCGRCSGMGQVIDSPCAPCRGDGRIVKDVEHTVEVPAGINTGQTLRVSGRGAVGIRGGGAGDLYVHMRVAEHDTYRREEDDLVTDVVISIAQATLGTHLVLSTLDGDEDLVIPPGVQQGREFLLRGRGVPHLNQGGRNKGRGNLRAQIVIAVPTKLSDAERDLLTRFAEIRGEHVTQTASKLKAKIKSAFL</sequence>
<organism evidence="11">
    <name type="scientific">freshwater metagenome</name>
    <dbReference type="NCBI Taxonomy" id="449393"/>
    <lineage>
        <taxon>unclassified sequences</taxon>
        <taxon>metagenomes</taxon>
        <taxon>ecological metagenomes</taxon>
    </lineage>
</organism>
<feature type="domain" description="J" evidence="9">
    <location>
        <begin position="4"/>
        <end position="69"/>
    </location>
</feature>
<name>A0A6J6XFX0_9ZZZZ</name>
<evidence type="ECO:0000256" key="5">
    <source>
        <dbReference type="ARBA" id="ARBA00022771"/>
    </source>
</evidence>
<dbReference type="InterPro" id="IPR036869">
    <property type="entry name" value="J_dom_sf"/>
</dbReference>
<dbReference type="Pfam" id="PF00226">
    <property type="entry name" value="DnaJ"/>
    <property type="match status" value="1"/>
</dbReference>
<evidence type="ECO:0000313" key="11">
    <source>
        <dbReference type="EMBL" id="CAB4792887.1"/>
    </source>
</evidence>
<dbReference type="GO" id="GO:0005524">
    <property type="term" value="F:ATP binding"/>
    <property type="evidence" value="ECO:0007669"/>
    <property type="project" value="InterPro"/>
</dbReference>
<dbReference type="GO" id="GO:0006260">
    <property type="term" value="P:DNA replication"/>
    <property type="evidence" value="ECO:0007669"/>
    <property type="project" value="UniProtKB-KW"/>
</dbReference>
<evidence type="ECO:0000256" key="3">
    <source>
        <dbReference type="ARBA" id="ARBA00022723"/>
    </source>
</evidence>
<dbReference type="SUPFAM" id="SSF46565">
    <property type="entry name" value="Chaperone J-domain"/>
    <property type="match status" value="1"/>
</dbReference>
<evidence type="ECO:0000256" key="7">
    <source>
        <dbReference type="ARBA" id="ARBA00023016"/>
    </source>
</evidence>
<dbReference type="GO" id="GO:0009408">
    <property type="term" value="P:response to heat"/>
    <property type="evidence" value="ECO:0007669"/>
    <property type="project" value="InterPro"/>
</dbReference>
<accession>A0A6J6XFX0</accession>
<dbReference type="GO" id="GO:0005737">
    <property type="term" value="C:cytoplasm"/>
    <property type="evidence" value="ECO:0007669"/>
    <property type="project" value="TreeGrafter"/>
</dbReference>